<evidence type="ECO:0000313" key="2">
    <source>
        <dbReference type="Proteomes" id="UP000681340"/>
    </source>
</evidence>
<evidence type="ECO:0008006" key="3">
    <source>
        <dbReference type="Google" id="ProtNLM"/>
    </source>
</evidence>
<comment type="caution">
    <text evidence="1">The sequence shown here is derived from an EMBL/GenBank/DDBJ whole genome shotgun (WGS) entry which is preliminary data.</text>
</comment>
<sequence length="165" mass="18458">MAENNAQSGPRPHERVTELDFFVGSWRAEGNFHDTPFGSGKPIEMTITGSREDRGFWTVVRTEEVPTEHNPDPLTARYLWGYDAAAGEFVAEWFDSNGGRATQRSQGWEGDTLVFEGTMSMGGHTVPLRDSFTRSGDDRYYHIGETDLGGGWITVDDEHVTRVGR</sequence>
<protein>
    <recommendedName>
        <fullName evidence="3">DUF1579 domain-containing protein</fullName>
    </recommendedName>
</protein>
<keyword evidence="2" id="KW-1185">Reference proteome</keyword>
<gene>
    <name evidence="1" type="ORF">Aau02nite_91320</name>
</gene>
<dbReference type="EMBL" id="BOQL01000102">
    <property type="protein sequence ID" value="GIM80607.1"/>
    <property type="molecule type" value="Genomic_DNA"/>
</dbReference>
<organism evidence="1 2">
    <name type="scientific">Actinoplanes auranticolor</name>
    <dbReference type="NCBI Taxonomy" id="47988"/>
    <lineage>
        <taxon>Bacteria</taxon>
        <taxon>Bacillati</taxon>
        <taxon>Actinomycetota</taxon>
        <taxon>Actinomycetes</taxon>
        <taxon>Micromonosporales</taxon>
        <taxon>Micromonosporaceae</taxon>
        <taxon>Actinoplanes</taxon>
    </lineage>
</organism>
<proteinExistence type="predicted"/>
<dbReference type="AlphaFoldDB" id="A0A919VYP1"/>
<reference evidence="1" key="1">
    <citation type="submission" date="2021-03" db="EMBL/GenBank/DDBJ databases">
        <title>Whole genome shotgun sequence of Actinoplanes auranticolor NBRC 12245.</title>
        <authorList>
            <person name="Komaki H."/>
            <person name="Tamura T."/>
        </authorList>
    </citation>
    <scope>NUCLEOTIDE SEQUENCE</scope>
    <source>
        <strain evidence="1">NBRC 12245</strain>
    </source>
</reference>
<dbReference type="Proteomes" id="UP000681340">
    <property type="component" value="Unassembled WGS sequence"/>
</dbReference>
<dbReference type="RefSeq" id="WP_212994901.1">
    <property type="nucleotide sequence ID" value="NZ_BAABEA010000027.1"/>
</dbReference>
<accession>A0A919VYP1</accession>
<evidence type="ECO:0000313" key="1">
    <source>
        <dbReference type="EMBL" id="GIM80607.1"/>
    </source>
</evidence>
<name>A0A919VYP1_9ACTN</name>